<name>A0A934MQG7_9BACL</name>
<proteinExistence type="predicted"/>
<feature type="transmembrane region" description="Helical" evidence="5">
    <location>
        <begin position="265"/>
        <end position="285"/>
    </location>
</feature>
<keyword evidence="4 5" id="KW-0472">Membrane</keyword>
<dbReference type="GO" id="GO:0005886">
    <property type="term" value="C:plasma membrane"/>
    <property type="evidence" value="ECO:0007669"/>
    <property type="project" value="UniProtKB-ARBA"/>
</dbReference>
<sequence length="301" mass="34252">MEKKNKWPGGFYSLHPAISFIYFVVVFGAAVMLKHPLYLLTVLAVAIAIAVLQDGGRGLVRPLPFYLLMALIIFISNPLLTSRGRTILFYFRDLPVTLEAIAYGAIFAVSLLAVLIGFIGYNSIITPNRFLYLFARLAPRTVLVITVAMRFVPLLKRRIMEIIRVQKSQGYFLYKKKKWLQAKEAMETMHTLVSWSLEEALQTGMSMRSRGYGLGKRSSAVVYRMERRDWQMLVWLAVTGLLTLIGAALGYGRYSVYPKLMLPDLSYLTVLHYACFAGFLLAPIVMDIREVMRWRAIRSGM</sequence>
<feature type="transmembrane region" description="Helical" evidence="5">
    <location>
        <begin position="59"/>
        <end position="80"/>
    </location>
</feature>
<evidence type="ECO:0000313" key="7">
    <source>
        <dbReference type="Proteomes" id="UP000640274"/>
    </source>
</evidence>
<gene>
    <name evidence="6" type="ORF">JFN88_11400</name>
</gene>
<protein>
    <submittedName>
        <fullName evidence="6">Energy-coupling factor transporter transmembrane protein EcfT</fullName>
    </submittedName>
</protein>
<feature type="transmembrane region" description="Helical" evidence="5">
    <location>
        <begin position="101"/>
        <end position="124"/>
    </location>
</feature>
<evidence type="ECO:0000256" key="1">
    <source>
        <dbReference type="ARBA" id="ARBA00004141"/>
    </source>
</evidence>
<evidence type="ECO:0000256" key="2">
    <source>
        <dbReference type="ARBA" id="ARBA00022692"/>
    </source>
</evidence>
<feature type="transmembrane region" description="Helical" evidence="5">
    <location>
        <begin position="12"/>
        <end position="30"/>
    </location>
</feature>
<dbReference type="EMBL" id="JAELUP010000061">
    <property type="protein sequence ID" value="MBJ6361868.1"/>
    <property type="molecule type" value="Genomic_DNA"/>
</dbReference>
<evidence type="ECO:0000256" key="3">
    <source>
        <dbReference type="ARBA" id="ARBA00022989"/>
    </source>
</evidence>
<keyword evidence="3 5" id="KW-1133">Transmembrane helix</keyword>
<evidence type="ECO:0000313" key="6">
    <source>
        <dbReference type="EMBL" id="MBJ6361868.1"/>
    </source>
</evidence>
<keyword evidence="2 5" id="KW-0812">Transmembrane</keyword>
<feature type="transmembrane region" description="Helical" evidence="5">
    <location>
        <begin position="233"/>
        <end position="253"/>
    </location>
</feature>
<dbReference type="CDD" id="cd16914">
    <property type="entry name" value="EcfT"/>
    <property type="match status" value="1"/>
</dbReference>
<evidence type="ECO:0000256" key="4">
    <source>
        <dbReference type="ARBA" id="ARBA00023136"/>
    </source>
</evidence>
<feature type="transmembrane region" description="Helical" evidence="5">
    <location>
        <begin position="130"/>
        <end position="152"/>
    </location>
</feature>
<comment type="caution">
    <text evidence="6">The sequence shown here is derived from an EMBL/GenBank/DDBJ whole genome shotgun (WGS) entry which is preliminary data.</text>
</comment>
<evidence type="ECO:0000256" key="5">
    <source>
        <dbReference type="SAM" id="Phobius"/>
    </source>
</evidence>
<organism evidence="6 7">
    <name type="scientific">Paenibacillus roseus</name>
    <dbReference type="NCBI Taxonomy" id="2798579"/>
    <lineage>
        <taxon>Bacteria</taxon>
        <taxon>Bacillati</taxon>
        <taxon>Bacillota</taxon>
        <taxon>Bacilli</taxon>
        <taxon>Bacillales</taxon>
        <taxon>Paenibacillaceae</taxon>
        <taxon>Paenibacillus</taxon>
    </lineage>
</organism>
<dbReference type="InterPro" id="IPR003339">
    <property type="entry name" value="ABC/ECF_trnsptr_transmembrane"/>
</dbReference>
<dbReference type="Proteomes" id="UP000640274">
    <property type="component" value="Unassembled WGS sequence"/>
</dbReference>
<dbReference type="RefSeq" id="WP_199019421.1">
    <property type="nucleotide sequence ID" value="NZ_JAELUP010000061.1"/>
</dbReference>
<feature type="transmembrane region" description="Helical" evidence="5">
    <location>
        <begin position="37"/>
        <end position="53"/>
    </location>
</feature>
<keyword evidence="7" id="KW-1185">Reference proteome</keyword>
<comment type="subcellular location">
    <subcellularLocation>
        <location evidence="1">Membrane</location>
        <topology evidence="1">Multi-pass membrane protein</topology>
    </subcellularLocation>
</comment>
<dbReference type="AlphaFoldDB" id="A0A934MQG7"/>
<accession>A0A934MQG7</accession>
<reference evidence="6" key="1">
    <citation type="submission" date="2020-12" db="EMBL/GenBank/DDBJ databases">
        <authorList>
            <person name="Huq M.A."/>
        </authorList>
    </citation>
    <scope>NUCLEOTIDE SEQUENCE</scope>
    <source>
        <strain evidence="6">MAHUQ-46</strain>
    </source>
</reference>